<proteinExistence type="predicted"/>
<dbReference type="RefSeq" id="WP_059036286.1">
    <property type="nucleotide sequence ID" value="NZ_JAADZU010000033.1"/>
</dbReference>
<dbReference type="InterPro" id="IPR051207">
    <property type="entry name" value="ComplexI_NDUFA9_subunit"/>
</dbReference>
<sequence length="248" mass="25918">MRVTVFGASGEIGRRLVGELEARGVDVVAAQRSTGVDAYAGTGLDGACTGTDVVVDAINVTTLKAKVAVDFFSTSAANIAAAAQRAGARRVVCLSIINAADEQVNAKFGYYQGKAAQERVYTDALGPGMLRIVRSAQWFELAEQLLSRARFGPVAAVAHMRCRPLAAADAARVLADAVTDSAGGDVEVAGPAEMDLADIAKHLARKQGSPRWVFAVNVGGPAMRDGGLVPRGEFTQTSTTLEQWLAAR</sequence>
<dbReference type="PANTHER" id="PTHR12126">
    <property type="entry name" value="NADH-UBIQUINONE OXIDOREDUCTASE 39 KDA SUBUNIT-RELATED"/>
    <property type="match status" value="1"/>
</dbReference>
<name>A0A7K3LQ88_9ACTN</name>
<keyword evidence="2" id="KW-1185">Reference proteome</keyword>
<dbReference type="Proteomes" id="UP000466307">
    <property type="component" value="Unassembled WGS sequence"/>
</dbReference>
<protein>
    <submittedName>
        <fullName evidence="1">SDR family oxidoreductase</fullName>
    </submittedName>
</protein>
<accession>A0A7K3LQ88</accession>
<dbReference type="Gene3D" id="3.40.50.720">
    <property type="entry name" value="NAD(P)-binding Rossmann-like Domain"/>
    <property type="match status" value="1"/>
</dbReference>
<organism evidence="1 2">
    <name type="scientific">Gordonia desulfuricans</name>
    <dbReference type="NCBI Taxonomy" id="89051"/>
    <lineage>
        <taxon>Bacteria</taxon>
        <taxon>Bacillati</taxon>
        <taxon>Actinomycetota</taxon>
        <taxon>Actinomycetes</taxon>
        <taxon>Mycobacteriales</taxon>
        <taxon>Gordoniaceae</taxon>
        <taxon>Gordonia</taxon>
    </lineage>
</organism>
<dbReference type="AlphaFoldDB" id="A0A7K3LQ88"/>
<dbReference type="GO" id="GO:0044877">
    <property type="term" value="F:protein-containing complex binding"/>
    <property type="evidence" value="ECO:0007669"/>
    <property type="project" value="TreeGrafter"/>
</dbReference>
<dbReference type="EMBL" id="JAADZU010000033">
    <property type="protein sequence ID" value="NDK90231.1"/>
    <property type="molecule type" value="Genomic_DNA"/>
</dbReference>
<dbReference type="InterPro" id="IPR036291">
    <property type="entry name" value="NAD(P)-bd_dom_sf"/>
</dbReference>
<evidence type="ECO:0000313" key="2">
    <source>
        <dbReference type="Proteomes" id="UP000466307"/>
    </source>
</evidence>
<gene>
    <name evidence="1" type="ORF">GYA93_11650</name>
</gene>
<comment type="caution">
    <text evidence="1">The sequence shown here is derived from an EMBL/GenBank/DDBJ whole genome shotgun (WGS) entry which is preliminary data.</text>
</comment>
<evidence type="ECO:0000313" key="1">
    <source>
        <dbReference type="EMBL" id="NDK90231.1"/>
    </source>
</evidence>
<dbReference type="SUPFAM" id="SSF51735">
    <property type="entry name" value="NAD(P)-binding Rossmann-fold domains"/>
    <property type="match status" value="1"/>
</dbReference>
<reference evidence="1 2" key="1">
    <citation type="submission" date="2020-01" db="EMBL/GenBank/DDBJ databases">
        <title>Investigation of new actinobacteria for the biodesulphurisation of diesel fuel.</title>
        <authorList>
            <person name="Athi Narayanan S.M."/>
        </authorList>
    </citation>
    <scope>NUCLEOTIDE SEQUENCE [LARGE SCALE GENOMIC DNA]</scope>
    <source>
        <strain evidence="1 2">213E</strain>
    </source>
</reference>
<dbReference type="PANTHER" id="PTHR12126:SF11">
    <property type="entry name" value="NADH DEHYDROGENASE [UBIQUINONE] 1 ALPHA SUBCOMPLEX SUBUNIT 9, MITOCHONDRIAL"/>
    <property type="match status" value="1"/>
</dbReference>